<keyword evidence="2" id="KW-0812">Transmembrane</keyword>
<accession>A0ABN2QVR5</accession>
<dbReference type="Gene3D" id="2.40.10.10">
    <property type="entry name" value="Trypsin-like serine proteases"/>
    <property type="match status" value="2"/>
</dbReference>
<feature type="region of interest" description="Disordered" evidence="1">
    <location>
        <begin position="1"/>
        <end position="82"/>
    </location>
</feature>
<gene>
    <name evidence="3" type="ORF">GCM10009838_14130</name>
</gene>
<evidence type="ECO:0000313" key="3">
    <source>
        <dbReference type="EMBL" id="GAA1959037.1"/>
    </source>
</evidence>
<dbReference type="InterPro" id="IPR009003">
    <property type="entry name" value="Peptidase_S1_PA"/>
</dbReference>
<keyword evidence="2" id="KW-1133">Transmembrane helix</keyword>
<keyword evidence="2" id="KW-0472">Membrane</keyword>
<comment type="caution">
    <text evidence="3">The sequence shown here is derived from an EMBL/GenBank/DDBJ whole genome shotgun (WGS) entry which is preliminary data.</text>
</comment>
<dbReference type="RefSeq" id="WP_344656105.1">
    <property type="nucleotide sequence ID" value="NZ_BAAAQM010000005.1"/>
</dbReference>
<dbReference type="InterPro" id="IPR001940">
    <property type="entry name" value="Peptidase_S1C"/>
</dbReference>
<dbReference type="Pfam" id="PF13365">
    <property type="entry name" value="Trypsin_2"/>
    <property type="match status" value="1"/>
</dbReference>
<feature type="compositionally biased region" description="Polar residues" evidence="1">
    <location>
        <begin position="129"/>
        <end position="140"/>
    </location>
</feature>
<organism evidence="3 4">
    <name type="scientific">Catenulispora subtropica</name>
    <dbReference type="NCBI Taxonomy" id="450798"/>
    <lineage>
        <taxon>Bacteria</taxon>
        <taxon>Bacillati</taxon>
        <taxon>Actinomycetota</taxon>
        <taxon>Actinomycetes</taxon>
        <taxon>Catenulisporales</taxon>
        <taxon>Catenulisporaceae</taxon>
        <taxon>Catenulispora</taxon>
    </lineage>
</organism>
<name>A0ABN2QVR5_9ACTN</name>
<feature type="compositionally biased region" description="Pro residues" evidence="1">
    <location>
        <begin position="46"/>
        <end position="63"/>
    </location>
</feature>
<feature type="region of interest" description="Disordered" evidence="1">
    <location>
        <begin position="113"/>
        <end position="140"/>
    </location>
</feature>
<proteinExistence type="predicted"/>
<dbReference type="EMBL" id="BAAAQM010000005">
    <property type="protein sequence ID" value="GAA1959037.1"/>
    <property type="molecule type" value="Genomic_DNA"/>
</dbReference>
<dbReference type="PRINTS" id="PR00834">
    <property type="entry name" value="PROTEASES2C"/>
</dbReference>
<evidence type="ECO:0000256" key="2">
    <source>
        <dbReference type="SAM" id="Phobius"/>
    </source>
</evidence>
<dbReference type="Proteomes" id="UP001499854">
    <property type="component" value="Unassembled WGS sequence"/>
</dbReference>
<dbReference type="InterPro" id="IPR043504">
    <property type="entry name" value="Peptidase_S1_PA_chymotrypsin"/>
</dbReference>
<evidence type="ECO:0000256" key="1">
    <source>
        <dbReference type="SAM" id="MobiDB-lite"/>
    </source>
</evidence>
<evidence type="ECO:0000313" key="4">
    <source>
        <dbReference type="Proteomes" id="UP001499854"/>
    </source>
</evidence>
<feature type="compositionally biased region" description="Low complexity" evidence="1">
    <location>
        <begin position="113"/>
        <end position="128"/>
    </location>
</feature>
<sequence length="360" mass="35393">MTGFEHDPYQPQRPTSGNPQPWGGHPTSGPAFDPARTSEGTTASAPPNPPHAGGPGPSGPPSGPWSFGSPMAPTPPERPRRKSRMGVALLVAGTIAASGVAGGVAGTVASHQNSSASASTGAPTSDSAVNTPISNQTGQPTTAIGQVAKAALPTVVQVTVNSYQGKSVGSGVILSADGKILTNNHVVAEAAGGNGQISVTFNDGRTAQASIVGTDSGSDLAVIQAQSVSGLPTATLGDSDKVQVGDTVIAIGSPDGLQSTVTSGIVSALNRQVTVSSGQSRYSNGSQVTYKAIQTDASLNPGNSGGPLLNAQGQVIGVNSAIYSPTSAFGGQGGSVGLGFSIPVNQVKALLGKLEGGQSS</sequence>
<dbReference type="PANTHER" id="PTHR22939:SF129">
    <property type="entry name" value="SERINE PROTEASE HTRA2, MITOCHONDRIAL"/>
    <property type="match status" value="1"/>
</dbReference>
<feature type="transmembrane region" description="Helical" evidence="2">
    <location>
        <begin position="87"/>
        <end position="109"/>
    </location>
</feature>
<dbReference type="PANTHER" id="PTHR22939">
    <property type="entry name" value="SERINE PROTEASE FAMILY S1C HTRA-RELATED"/>
    <property type="match status" value="1"/>
</dbReference>
<keyword evidence="4" id="KW-1185">Reference proteome</keyword>
<reference evidence="3 4" key="1">
    <citation type="journal article" date="2019" name="Int. J. Syst. Evol. Microbiol.">
        <title>The Global Catalogue of Microorganisms (GCM) 10K type strain sequencing project: providing services to taxonomists for standard genome sequencing and annotation.</title>
        <authorList>
            <consortium name="The Broad Institute Genomics Platform"/>
            <consortium name="The Broad Institute Genome Sequencing Center for Infectious Disease"/>
            <person name="Wu L."/>
            <person name="Ma J."/>
        </authorList>
    </citation>
    <scope>NUCLEOTIDE SEQUENCE [LARGE SCALE GENOMIC DNA]</scope>
    <source>
        <strain evidence="3 4">JCM 16013</strain>
    </source>
</reference>
<protein>
    <submittedName>
        <fullName evidence="3">Trypsin-like peptidase domain-containing protein</fullName>
    </submittedName>
</protein>
<dbReference type="SUPFAM" id="SSF50494">
    <property type="entry name" value="Trypsin-like serine proteases"/>
    <property type="match status" value="1"/>
</dbReference>